<organism evidence="1 2">
    <name type="scientific">Salipiger mucosus DSM 16094</name>
    <dbReference type="NCBI Taxonomy" id="1123237"/>
    <lineage>
        <taxon>Bacteria</taxon>
        <taxon>Pseudomonadati</taxon>
        <taxon>Pseudomonadota</taxon>
        <taxon>Alphaproteobacteria</taxon>
        <taxon>Rhodobacterales</taxon>
        <taxon>Roseobacteraceae</taxon>
        <taxon>Salipiger</taxon>
    </lineage>
</organism>
<dbReference type="EMBL" id="APVH01000042">
    <property type="protein sequence ID" value="EPX78027.1"/>
    <property type="molecule type" value="Genomic_DNA"/>
</dbReference>
<accession>S9QDN8</accession>
<evidence type="ECO:0000313" key="2">
    <source>
        <dbReference type="Proteomes" id="UP000015347"/>
    </source>
</evidence>
<sequence length="200" mass="22235">MGFKSIDPADHDWHKAVWAQKTAMVTARPAEAGEPVITRMTDGHIETQGLAPDGAMIVTNPRGEEYIVDAETFSKRYQQRGSVFTPRASPVRVLKIDEHVRFQAPWGEEMRIARGVLVMAGENDIYGIQGIEFAETYDLLEVLPSASFEDARTAAEDLLEDKARRLSEPKPFGGEIVRKAAELVKGVEVDLEQPLQAEDE</sequence>
<evidence type="ECO:0000313" key="1">
    <source>
        <dbReference type="EMBL" id="EPX78027.1"/>
    </source>
</evidence>
<gene>
    <name evidence="1" type="ORF">Salmuc_03349</name>
</gene>
<protein>
    <submittedName>
        <fullName evidence="1">Uncharacterized protein</fullName>
    </submittedName>
</protein>
<dbReference type="RefSeq" id="WP_020040025.1">
    <property type="nucleotide sequence ID" value="NZ_KE557281.1"/>
</dbReference>
<dbReference type="OrthoDB" id="5688154at2"/>
<dbReference type="AlphaFoldDB" id="S9QDN8"/>
<proteinExistence type="predicted"/>
<dbReference type="Proteomes" id="UP000015347">
    <property type="component" value="Unassembled WGS sequence"/>
</dbReference>
<keyword evidence="2" id="KW-1185">Reference proteome</keyword>
<name>S9QDN8_9RHOB</name>
<comment type="caution">
    <text evidence="1">The sequence shown here is derived from an EMBL/GenBank/DDBJ whole genome shotgun (WGS) entry which is preliminary data.</text>
</comment>
<reference evidence="2" key="1">
    <citation type="journal article" date="2014" name="Stand. Genomic Sci.">
        <title>Genome sequence of the exopolysaccharide-producing Salipiger mucosus type strain (DSM 16094(T)), a moderately halophilic member of the Roseobacter clade.</title>
        <authorList>
            <person name="Riedel T."/>
            <person name="Spring S."/>
            <person name="Fiebig A."/>
            <person name="Petersen J."/>
            <person name="Kyrpides N.C."/>
            <person name="Goker M."/>
            <person name="Klenk H.P."/>
        </authorList>
    </citation>
    <scope>NUCLEOTIDE SEQUENCE [LARGE SCALE GENOMIC DNA]</scope>
    <source>
        <strain evidence="2">DSM 16094</strain>
    </source>
</reference>
<dbReference type="HOGENOM" id="CLU_1365389_0_0_5"/>